<organism evidence="1 2">
    <name type="scientific">Pantoea vagans</name>
    <dbReference type="NCBI Taxonomy" id="470934"/>
    <lineage>
        <taxon>Bacteria</taxon>
        <taxon>Pseudomonadati</taxon>
        <taxon>Pseudomonadota</taxon>
        <taxon>Gammaproteobacteria</taxon>
        <taxon>Enterobacterales</taxon>
        <taxon>Erwiniaceae</taxon>
        <taxon>Pantoea</taxon>
    </lineage>
</organism>
<name>A0AAN1NRK7_9GAMM</name>
<dbReference type="InterPro" id="IPR008767">
    <property type="entry name" value="Phage_SPP1_head-tail_adaptor"/>
</dbReference>
<dbReference type="AlphaFoldDB" id="A0AAN1NRK7"/>
<evidence type="ECO:0000313" key="1">
    <source>
        <dbReference type="EMBL" id="AVV37831.1"/>
    </source>
</evidence>
<dbReference type="RefSeq" id="WP_107319689.1">
    <property type="nucleotide sequence ID" value="NZ_CP028349.1"/>
</dbReference>
<protein>
    <submittedName>
        <fullName evidence="1">Head-tail adaptor protein</fullName>
    </submittedName>
</protein>
<dbReference type="Gene3D" id="2.40.10.270">
    <property type="entry name" value="Bacteriophage SPP1 head-tail adaptor protein"/>
    <property type="match status" value="1"/>
</dbReference>
<evidence type="ECO:0000313" key="2">
    <source>
        <dbReference type="Proteomes" id="UP000241538"/>
    </source>
</evidence>
<dbReference type="InterPro" id="IPR038666">
    <property type="entry name" value="SSP1_head-tail_sf"/>
</dbReference>
<gene>
    <name evidence="1" type="ORF">C9381_11775</name>
</gene>
<dbReference type="Pfam" id="PF05521">
    <property type="entry name" value="Phage_HCP"/>
    <property type="match status" value="1"/>
</dbReference>
<sequence length="111" mass="12793">MTGLAAGELDKRIKVQRTESERGPLGEVLPGQIVISSPFIWAKAENISNRKIRSMDQQQIVETWQFTIRPRSDVQTDWKISWGNEVYTIRAVDRSSRDRAVITAERDVRHD</sequence>
<accession>A0AAN1NRK7</accession>
<reference evidence="1 2" key="1">
    <citation type="journal article" date="2018" name="Int J Genomics">
        <title>Comparative Genomics Analysis of Plasmid pPV989-94 from a Clinical Isolate of Pantoea vagans PV989.</title>
        <authorList>
            <person name="Xu L."/>
            <person name="Yin M."/>
            <person name="Zhu T."/>
            <person name="Lu J."/>
            <person name="Bao Q."/>
        </authorList>
    </citation>
    <scope>NUCLEOTIDE SEQUENCE [LARGE SCALE GENOMIC DNA]</scope>
    <source>
        <strain evidence="1 2">PV989</strain>
    </source>
</reference>
<dbReference type="Proteomes" id="UP000241538">
    <property type="component" value="Chromosome"/>
</dbReference>
<dbReference type="NCBIfam" id="TIGR01563">
    <property type="entry name" value="gp16_SPP1"/>
    <property type="match status" value="1"/>
</dbReference>
<proteinExistence type="predicted"/>
<dbReference type="EMBL" id="CP028349">
    <property type="protein sequence ID" value="AVV37831.1"/>
    <property type="molecule type" value="Genomic_DNA"/>
</dbReference>